<name>A0A1I3N423_9GAMM</name>
<evidence type="ECO:0000313" key="1">
    <source>
        <dbReference type="EMBL" id="PHM45788.1"/>
    </source>
</evidence>
<gene>
    <name evidence="2" type="ORF">SAMN05421680_10584</name>
    <name evidence="1" type="ORF">Xmau_00176</name>
</gene>
<dbReference type="EMBL" id="FORG01000005">
    <property type="protein sequence ID" value="SFJ03981.1"/>
    <property type="molecule type" value="Genomic_DNA"/>
</dbReference>
<reference evidence="2" key="2">
    <citation type="submission" date="2016-10" db="EMBL/GenBank/DDBJ databases">
        <authorList>
            <person name="de Groot N.N."/>
        </authorList>
    </citation>
    <scope>NUCLEOTIDE SEQUENCE [LARGE SCALE GENOMIC DNA]</scope>
    <source>
        <strain evidence="2">DSM 17908</strain>
    </source>
</reference>
<evidence type="ECO:0000313" key="3">
    <source>
        <dbReference type="Proteomes" id="UP000198919"/>
    </source>
</evidence>
<dbReference type="EMBL" id="NITY01000001">
    <property type="protein sequence ID" value="PHM45788.1"/>
    <property type="molecule type" value="Genomic_DNA"/>
</dbReference>
<reference evidence="3" key="1">
    <citation type="submission" date="2016-10" db="EMBL/GenBank/DDBJ databases">
        <authorList>
            <person name="Varghese N."/>
            <person name="Submissions S."/>
        </authorList>
    </citation>
    <scope>NUCLEOTIDE SEQUENCE [LARGE SCALE GENOMIC DNA]</scope>
    <source>
        <strain evidence="3">DSM 17908</strain>
    </source>
</reference>
<organism evidence="2 3">
    <name type="scientific">Xenorhabdus mauleonii</name>
    <dbReference type="NCBI Taxonomy" id="351675"/>
    <lineage>
        <taxon>Bacteria</taxon>
        <taxon>Pseudomonadati</taxon>
        <taxon>Pseudomonadota</taxon>
        <taxon>Gammaproteobacteria</taxon>
        <taxon>Enterobacterales</taxon>
        <taxon>Morganellaceae</taxon>
        <taxon>Xenorhabdus</taxon>
    </lineage>
</organism>
<keyword evidence="4" id="KW-1185">Reference proteome</keyword>
<dbReference type="Proteomes" id="UP000224607">
    <property type="component" value="Unassembled WGS sequence"/>
</dbReference>
<evidence type="ECO:0000313" key="2">
    <source>
        <dbReference type="EMBL" id="SFJ03981.1"/>
    </source>
</evidence>
<accession>A0A1I3N423</accession>
<dbReference type="AlphaFoldDB" id="A0A1I3N423"/>
<protein>
    <submittedName>
        <fullName evidence="2">Uncharacterized protein</fullName>
    </submittedName>
</protein>
<sequence>MTQLATASDTDNLAKNDGFWKSIEDIVSGLDLIIDGGLGIWSAKNPGNESIQSKAKLGISITDALKEAAIKVLEQQKQENP</sequence>
<dbReference type="RefSeq" id="WP_092509211.1">
    <property type="nucleotide sequence ID" value="NZ_CAWNQB010000001.1"/>
</dbReference>
<dbReference type="Proteomes" id="UP000198919">
    <property type="component" value="Unassembled WGS sequence"/>
</dbReference>
<proteinExistence type="predicted"/>
<reference evidence="1 4" key="3">
    <citation type="journal article" date="2017" name="Nat. Microbiol.">
        <title>Natural product diversity associated with the nematode symbionts Photorhabdus and Xenorhabdus.</title>
        <authorList>
            <person name="Tobias N.J."/>
            <person name="Wolff H."/>
            <person name="Djahanschiri B."/>
            <person name="Grundmann F."/>
            <person name="Kronenwerth M."/>
            <person name="Shi Y.M."/>
            <person name="Simonyi S."/>
            <person name="Grun P."/>
            <person name="Shapiro-Ilan D."/>
            <person name="Pidot S.J."/>
            <person name="Stinear T.P."/>
            <person name="Ebersberger I."/>
            <person name="Bode H.B."/>
        </authorList>
    </citation>
    <scope>NUCLEOTIDE SEQUENCE [LARGE SCALE GENOMIC DNA]</scope>
    <source>
        <strain evidence="1 4">DSM 17908</strain>
    </source>
</reference>
<evidence type="ECO:0000313" key="4">
    <source>
        <dbReference type="Proteomes" id="UP000224607"/>
    </source>
</evidence>